<dbReference type="InterPro" id="IPR000504">
    <property type="entry name" value="RRM_dom"/>
</dbReference>
<organism evidence="5 6">
    <name type="scientific">Leptonychotes weddellii</name>
    <name type="common">Weddell seal</name>
    <name type="synonym">Otaria weddellii</name>
    <dbReference type="NCBI Taxonomy" id="9713"/>
    <lineage>
        <taxon>Eukaryota</taxon>
        <taxon>Metazoa</taxon>
        <taxon>Chordata</taxon>
        <taxon>Craniata</taxon>
        <taxon>Vertebrata</taxon>
        <taxon>Euteleostomi</taxon>
        <taxon>Mammalia</taxon>
        <taxon>Eutheria</taxon>
        <taxon>Laurasiatheria</taxon>
        <taxon>Carnivora</taxon>
        <taxon>Caniformia</taxon>
        <taxon>Pinnipedia</taxon>
        <taxon>Phocidae</taxon>
        <taxon>Monachinae</taxon>
        <taxon>Lobodontini</taxon>
        <taxon>Leptonychotes</taxon>
    </lineage>
</organism>
<feature type="region of interest" description="Disordered" evidence="3">
    <location>
        <begin position="66"/>
        <end position="314"/>
    </location>
</feature>
<dbReference type="PANTHER" id="PTHR48034">
    <property type="entry name" value="TRANSFORMER-2 SEX-DETERMINING PROTEIN-RELATED"/>
    <property type="match status" value="1"/>
</dbReference>
<protein>
    <submittedName>
        <fullName evidence="6">RNA-binding motif protein, X chromosome-like</fullName>
    </submittedName>
</protein>
<evidence type="ECO:0000313" key="6">
    <source>
        <dbReference type="RefSeq" id="XP_006745735.1"/>
    </source>
</evidence>
<gene>
    <name evidence="6" type="primary">LOC102742531</name>
</gene>
<evidence type="ECO:0000259" key="4">
    <source>
        <dbReference type="PROSITE" id="PS50102"/>
    </source>
</evidence>
<dbReference type="InterPro" id="IPR035979">
    <property type="entry name" value="RBD_domain_sf"/>
</dbReference>
<name>A0A2U3YPS8_LEPWE</name>
<evidence type="ECO:0000313" key="5">
    <source>
        <dbReference type="Proteomes" id="UP000245341"/>
    </source>
</evidence>
<dbReference type="SUPFAM" id="SSF54928">
    <property type="entry name" value="RNA-binding domain, RBD"/>
    <property type="match status" value="1"/>
</dbReference>
<evidence type="ECO:0000256" key="1">
    <source>
        <dbReference type="ARBA" id="ARBA00022884"/>
    </source>
</evidence>
<dbReference type="InterPro" id="IPR050441">
    <property type="entry name" value="RBM"/>
</dbReference>
<feature type="compositionally biased region" description="Basic and acidic residues" evidence="3">
    <location>
        <begin position="162"/>
        <end position="196"/>
    </location>
</feature>
<dbReference type="AlphaFoldDB" id="A0A2U3YPS8"/>
<reference evidence="6" key="1">
    <citation type="submission" date="2025-08" db="UniProtKB">
        <authorList>
            <consortium name="RefSeq"/>
        </authorList>
    </citation>
    <scope>IDENTIFICATION</scope>
    <source>
        <tissue evidence="6">Liver</tissue>
    </source>
</reference>
<proteinExistence type="predicted"/>
<dbReference type="GO" id="GO:0043226">
    <property type="term" value="C:organelle"/>
    <property type="evidence" value="ECO:0007669"/>
    <property type="project" value="UniProtKB-ARBA"/>
</dbReference>
<dbReference type="InterPro" id="IPR012677">
    <property type="entry name" value="Nucleotide-bd_a/b_plait_sf"/>
</dbReference>
<dbReference type="SMART" id="SM00360">
    <property type="entry name" value="RRM"/>
    <property type="match status" value="1"/>
</dbReference>
<feature type="compositionally biased region" description="Basic and acidic residues" evidence="3">
    <location>
        <begin position="66"/>
        <end position="78"/>
    </location>
</feature>
<dbReference type="FunFam" id="3.30.70.330:FF:000119">
    <property type="entry name" value="RNA-binding motif protein, X chromosome"/>
    <property type="match status" value="1"/>
</dbReference>
<dbReference type="Proteomes" id="UP000245341">
    <property type="component" value="Unplaced"/>
</dbReference>
<sequence length="314" mass="34397">MVEADRPGKLFIGGLNPETDEKGLEAAFGKYGRISEVLLMKDRETNKSRGFAFVTFESPADAKAAARDMNGKSLDGKAIKVAQATKPAFESGRRGAPPPSRSRGRPRGHGYAGPPRREPPPSRRDPYLGPREEGYSPRDGYWSRDYPSARDPREFVPSPREYTYRDYGHSSARDDCPSRGYGDRDGYGGRDRDYADHPSGGSYRDPFESYGDPRSAAAARGPPPSYGGGGRYDDYRGCSPDVYGGGRDSYGGGRSDRYSRGRDRVGRADRGLSPSLERGCPPPRDSYSRSGRRVPRGGGRLGSRSERGGGRSRY</sequence>
<dbReference type="GeneID" id="102742531"/>
<feature type="compositionally biased region" description="Basic and acidic residues" evidence="3">
    <location>
        <begin position="303"/>
        <end position="314"/>
    </location>
</feature>
<evidence type="ECO:0000256" key="3">
    <source>
        <dbReference type="SAM" id="MobiDB-lite"/>
    </source>
</evidence>
<feature type="compositionally biased region" description="Basic and acidic residues" evidence="3">
    <location>
        <begin position="115"/>
        <end position="136"/>
    </location>
</feature>
<dbReference type="Pfam" id="PF00076">
    <property type="entry name" value="RRM_1"/>
    <property type="match status" value="1"/>
</dbReference>
<dbReference type="OrthoDB" id="439808at2759"/>
<dbReference type="CDD" id="cd12382">
    <property type="entry name" value="RRM_RBMX_like"/>
    <property type="match status" value="1"/>
</dbReference>
<dbReference type="KEGG" id="lww:102742531"/>
<accession>A0A2U3YPS8</accession>
<keyword evidence="1 2" id="KW-0694">RNA-binding</keyword>
<evidence type="ECO:0000256" key="2">
    <source>
        <dbReference type="PROSITE-ProRule" id="PRU00176"/>
    </source>
</evidence>
<feature type="domain" description="RRM" evidence="4">
    <location>
        <begin position="8"/>
        <end position="86"/>
    </location>
</feature>
<feature type="compositionally biased region" description="Gly residues" evidence="3">
    <location>
        <begin position="243"/>
        <end position="253"/>
    </location>
</feature>
<dbReference type="RefSeq" id="XP_006745735.1">
    <property type="nucleotide sequence ID" value="XM_006745672.2"/>
</dbReference>
<dbReference type="PROSITE" id="PS50102">
    <property type="entry name" value="RRM"/>
    <property type="match status" value="1"/>
</dbReference>
<feature type="compositionally biased region" description="Basic and acidic residues" evidence="3">
    <location>
        <begin position="254"/>
        <end position="270"/>
    </location>
</feature>
<dbReference type="GO" id="GO:0003723">
    <property type="term" value="F:RNA binding"/>
    <property type="evidence" value="ECO:0007669"/>
    <property type="project" value="UniProtKB-UniRule"/>
</dbReference>
<dbReference type="Gene3D" id="3.30.70.330">
    <property type="match status" value="1"/>
</dbReference>
<dbReference type="STRING" id="9713.A0A2U3YPS8"/>
<keyword evidence="5" id="KW-1185">Reference proteome</keyword>